<evidence type="ECO:0000256" key="1">
    <source>
        <dbReference type="SAM" id="Phobius"/>
    </source>
</evidence>
<keyword evidence="1" id="KW-1133">Transmembrane helix</keyword>
<dbReference type="AlphaFoldDB" id="X1NUM2"/>
<accession>X1NUM2</accession>
<feature type="transmembrane region" description="Helical" evidence="1">
    <location>
        <begin position="35"/>
        <end position="59"/>
    </location>
</feature>
<feature type="transmembrane region" description="Helical" evidence="1">
    <location>
        <begin position="6"/>
        <end position="28"/>
    </location>
</feature>
<proteinExistence type="predicted"/>
<reference evidence="2" key="1">
    <citation type="journal article" date="2014" name="Front. Microbiol.">
        <title>High frequency of phylogenetically diverse reductive dehalogenase-homologous genes in deep subseafloor sedimentary metagenomes.</title>
        <authorList>
            <person name="Kawai M."/>
            <person name="Futagami T."/>
            <person name="Toyoda A."/>
            <person name="Takaki Y."/>
            <person name="Nishi S."/>
            <person name="Hori S."/>
            <person name="Arai W."/>
            <person name="Tsubouchi T."/>
            <person name="Morono Y."/>
            <person name="Uchiyama I."/>
            <person name="Ito T."/>
            <person name="Fujiyama A."/>
            <person name="Inagaki F."/>
            <person name="Takami H."/>
        </authorList>
    </citation>
    <scope>NUCLEOTIDE SEQUENCE</scope>
    <source>
        <strain evidence="2">Expedition CK06-06</strain>
    </source>
</reference>
<sequence>CLKVLAWVVGVLGFVSSIFLAIAASALLPKIYILLGSFVATALFVVMLLATSKFIYLFIDIEGHLSELVGLIKKKPGD</sequence>
<protein>
    <submittedName>
        <fullName evidence="2">Uncharacterized protein</fullName>
    </submittedName>
</protein>
<keyword evidence="1" id="KW-0812">Transmembrane</keyword>
<evidence type="ECO:0000313" key="2">
    <source>
        <dbReference type="EMBL" id="GAI22364.1"/>
    </source>
</evidence>
<dbReference type="EMBL" id="BARV01021328">
    <property type="protein sequence ID" value="GAI22364.1"/>
    <property type="molecule type" value="Genomic_DNA"/>
</dbReference>
<gene>
    <name evidence="2" type="ORF">S06H3_35358</name>
</gene>
<feature type="non-terminal residue" evidence="2">
    <location>
        <position position="1"/>
    </location>
</feature>
<organism evidence="2">
    <name type="scientific">marine sediment metagenome</name>
    <dbReference type="NCBI Taxonomy" id="412755"/>
    <lineage>
        <taxon>unclassified sequences</taxon>
        <taxon>metagenomes</taxon>
        <taxon>ecological metagenomes</taxon>
    </lineage>
</organism>
<comment type="caution">
    <text evidence="2">The sequence shown here is derived from an EMBL/GenBank/DDBJ whole genome shotgun (WGS) entry which is preliminary data.</text>
</comment>
<name>X1NUM2_9ZZZZ</name>
<keyword evidence="1" id="KW-0472">Membrane</keyword>